<dbReference type="Proteomes" id="UP000317550">
    <property type="component" value="Chromosome"/>
</dbReference>
<dbReference type="InterPro" id="IPR012677">
    <property type="entry name" value="Nucleotide-bd_a/b_plait_sf"/>
</dbReference>
<evidence type="ECO:0000256" key="1">
    <source>
        <dbReference type="ARBA" id="ARBA00006700"/>
    </source>
</evidence>
<dbReference type="NCBIfam" id="NF004363">
    <property type="entry name" value="PRK05738.2-4"/>
    <property type="match status" value="1"/>
</dbReference>
<dbReference type="GO" id="GO:0005840">
    <property type="term" value="C:ribosome"/>
    <property type="evidence" value="ECO:0007669"/>
    <property type="project" value="UniProtKB-KW"/>
</dbReference>
<keyword evidence="5 6" id="KW-0687">Ribonucleoprotein</keyword>
<dbReference type="RefSeq" id="WP_144277780.1">
    <property type="nucleotide sequence ID" value="NZ_CP041730.1"/>
</dbReference>
<evidence type="ECO:0000313" key="7">
    <source>
        <dbReference type="EMBL" id="QDQ26383.1"/>
    </source>
</evidence>
<dbReference type="Gene3D" id="3.30.70.330">
    <property type="match status" value="1"/>
</dbReference>
<dbReference type="GO" id="GO:0003735">
    <property type="term" value="F:structural constituent of ribosome"/>
    <property type="evidence" value="ECO:0007669"/>
    <property type="project" value="InterPro"/>
</dbReference>
<proteinExistence type="inferred from homology"/>
<evidence type="ECO:0000313" key="8">
    <source>
        <dbReference type="Proteomes" id="UP000317550"/>
    </source>
</evidence>
<accession>A0A516SE01</accession>
<name>A0A516SE01_9NEIS</name>
<dbReference type="NCBIfam" id="NF004359">
    <property type="entry name" value="PRK05738.1-3"/>
    <property type="match status" value="1"/>
</dbReference>
<reference evidence="8" key="1">
    <citation type="submission" date="2019-07" db="EMBL/GenBank/DDBJ databases">
        <title>Chitinimonas sp. nov., isolated from Ny-Alesund, arctica soil.</title>
        <authorList>
            <person name="Xu Q."/>
            <person name="Peng F."/>
        </authorList>
    </citation>
    <scope>NUCLEOTIDE SEQUENCE [LARGE SCALE GENOMIC DNA]</scope>
    <source>
        <strain evidence="8">R3-44</strain>
    </source>
</reference>
<dbReference type="InterPro" id="IPR012678">
    <property type="entry name" value="Ribosomal_uL23/eL15/eS24_sf"/>
</dbReference>
<dbReference type="GO" id="GO:0019843">
    <property type="term" value="F:rRNA binding"/>
    <property type="evidence" value="ECO:0007669"/>
    <property type="project" value="UniProtKB-UniRule"/>
</dbReference>
<protein>
    <recommendedName>
        <fullName evidence="6">Large ribosomal subunit protein uL23</fullName>
    </recommendedName>
</protein>
<keyword evidence="4 6" id="KW-0689">Ribosomal protein</keyword>
<comment type="similarity">
    <text evidence="1 6">Belongs to the universal ribosomal protein uL23 family.</text>
</comment>
<evidence type="ECO:0000256" key="6">
    <source>
        <dbReference type="HAMAP-Rule" id="MF_01369"/>
    </source>
</evidence>
<comment type="function">
    <text evidence="6">One of the early assembly proteins it binds 23S rRNA. One of the proteins that surrounds the polypeptide exit tunnel on the outside of the ribosome. Forms the main docking site for trigger factor binding to the ribosome.</text>
</comment>
<dbReference type="HAMAP" id="MF_01369_B">
    <property type="entry name" value="Ribosomal_uL23_B"/>
    <property type="match status" value="1"/>
</dbReference>
<gene>
    <name evidence="6" type="primary">rplW</name>
    <name evidence="7" type="ORF">FNU76_08390</name>
</gene>
<dbReference type="GO" id="GO:0006412">
    <property type="term" value="P:translation"/>
    <property type="evidence" value="ECO:0007669"/>
    <property type="project" value="UniProtKB-UniRule"/>
</dbReference>
<keyword evidence="8" id="KW-1185">Reference proteome</keyword>
<dbReference type="AlphaFoldDB" id="A0A516SE01"/>
<evidence type="ECO:0000256" key="2">
    <source>
        <dbReference type="ARBA" id="ARBA00022730"/>
    </source>
</evidence>
<dbReference type="GO" id="GO:1990904">
    <property type="term" value="C:ribonucleoprotein complex"/>
    <property type="evidence" value="ECO:0007669"/>
    <property type="project" value="UniProtKB-KW"/>
</dbReference>
<dbReference type="KEGG" id="cari:FNU76_08390"/>
<dbReference type="OrthoDB" id="9793353at2"/>
<keyword evidence="3 6" id="KW-0694">RNA-binding</keyword>
<dbReference type="InterPro" id="IPR013025">
    <property type="entry name" value="Ribosomal_uL23-like"/>
</dbReference>
<dbReference type="PANTHER" id="PTHR11620">
    <property type="entry name" value="60S RIBOSOMAL PROTEIN L23A"/>
    <property type="match status" value="1"/>
</dbReference>
<dbReference type="FunFam" id="3.30.70.330:FF:000001">
    <property type="entry name" value="50S ribosomal protein L23"/>
    <property type="match status" value="1"/>
</dbReference>
<organism evidence="7 8">
    <name type="scientific">Chitinimonas arctica</name>
    <dbReference type="NCBI Taxonomy" id="2594795"/>
    <lineage>
        <taxon>Bacteria</taxon>
        <taxon>Pseudomonadati</taxon>
        <taxon>Pseudomonadota</taxon>
        <taxon>Betaproteobacteria</taxon>
        <taxon>Neisseriales</taxon>
        <taxon>Chitinibacteraceae</taxon>
        <taxon>Chitinimonas</taxon>
    </lineage>
</organism>
<dbReference type="EMBL" id="CP041730">
    <property type="protein sequence ID" value="QDQ26383.1"/>
    <property type="molecule type" value="Genomic_DNA"/>
</dbReference>
<evidence type="ECO:0000256" key="3">
    <source>
        <dbReference type="ARBA" id="ARBA00022884"/>
    </source>
</evidence>
<dbReference type="Pfam" id="PF00276">
    <property type="entry name" value="Ribosomal_L23"/>
    <property type="match status" value="1"/>
</dbReference>
<dbReference type="SUPFAM" id="SSF54189">
    <property type="entry name" value="Ribosomal proteins S24e, L23 and L15e"/>
    <property type="match status" value="1"/>
</dbReference>
<evidence type="ECO:0000256" key="5">
    <source>
        <dbReference type="ARBA" id="ARBA00023274"/>
    </source>
</evidence>
<evidence type="ECO:0000256" key="4">
    <source>
        <dbReference type="ARBA" id="ARBA00022980"/>
    </source>
</evidence>
<sequence>MTQLNEDRLLQVLLAPVISEKSTMVAEKNEQVVFRVASDATKPEIKAAVELLFKVQVESVQVSNVKPKQKRFGRSTGWRKGWKKAYVALKPGQEIDLQAAP</sequence>
<keyword evidence="2 6" id="KW-0699">rRNA-binding</keyword>
<comment type="subunit">
    <text evidence="6">Part of the 50S ribosomal subunit. Contacts protein L29, and trigger factor when it is bound to the ribosome.</text>
</comment>